<feature type="region of interest" description="Disordered" evidence="1">
    <location>
        <begin position="116"/>
        <end position="164"/>
    </location>
</feature>
<sequence length="692" mass="78098">MNARLVELRNKYLQHSLLCDSSFEDSITKESLSGSLWTISRSYTDRNYAKEEHFDIELFDGDNIPHVRCNLKLVVRSQEAPQNDTRRDIFKAGSWIGPEMKVEVVDRQLISSQARSATTTRELLPEKRISTPKSTNEDFPASPTESQSLHPSNSSTTTLCSAKDEEQGKDYSSVEYRLLTVAETFSKGCQILVNQESLIKRLQSFRRCFGMAASNRSLNHFWQQLKDQKTPIDDVYPATYSYLRDLRTDLKTMANLSKYLTGLKQYRILNNEDRPAARLNRSLDRLSQGLDCVVNVISQLSKYYGDAAMSIFTFLEVGRCAYASLGSVRVEDKEFLLKGLIALFDLTLRRSISTAALENSERTIPGLNPVAFLSWYEEEEECIFEATCAKFDLLGFKTSPTKKFYFETPISTIFSNIRDHVKRIAESGAENEINNDIDRTDSNHKFFDESKNFILEKASRLAEYISQEAWEKLERASSGSIDKQNDERLALRIMKHETSPEETAAASMTVVYIIVDALLFNKIARPKPTSRKVQKRKLTTETETNESTSPDDSSAQLFTEDLSLWSDQQDYSANHHGLPYSSSGECQTISRDHNRTITETCVGTLQGMDAGAILPSFPHHDLNIDSGMAPNQIDHNVEKSQSDGLLYFPSDHMGGPDLGGMDASDGLLQIDQRLFHGDDLVESLGFPSGELF</sequence>
<evidence type="ECO:0000256" key="1">
    <source>
        <dbReference type="SAM" id="MobiDB-lite"/>
    </source>
</evidence>
<proteinExistence type="predicted"/>
<dbReference type="AlphaFoldDB" id="A0AAJ0CNT4"/>
<dbReference type="EMBL" id="JASWJB010000140">
    <property type="protein sequence ID" value="KAK2595188.1"/>
    <property type="molecule type" value="Genomic_DNA"/>
</dbReference>
<gene>
    <name evidence="2" type="ORF">QQS21_007093</name>
</gene>
<dbReference type="Proteomes" id="UP001251528">
    <property type="component" value="Unassembled WGS sequence"/>
</dbReference>
<comment type="caution">
    <text evidence="2">The sequence shown here is derived from an EMBL/GenBank/DDBJ whole genome shotgun (WGS) entry which is preliminary data.</text>
</comment>
<protein>
    <submittedName>
        <fullName evidence="2">Uncharacterized protein</fullName>
    </submittedName>
</protein>
<reference evidence="2" key="1">
    <citation type="submission" date="2023-06" db="EMBL/GenBank/DDBJ databases">
        <title>Conoideocrella luteorostrata (Hypocreales: Clavicipitaceae), a potential biocontrol fungus for elongate hemlock scale in United States Christmas tree production areas.</title>
        <authorList>
            <person name="Barrett H."/>
            <person name="Lovett B."/>
            <person name="Macias A.M."/>
            <person name="Stajich J.E."/>
            <person name="Kasson M.T."/>
        </authorList>
    </citation>
    <scope>NUCLEOTIDE SEQUENCE</scope>
    <source>
        <strain evidence="2">ARSEF 14590</strain>
    </source>
</reference>
<name>A0AAJ0CNT4_9HYPO</name>
<organism evidence="2 3">
    <name type="scientific">Conoideocrella luteorostrata</name>
    <dbReference type="NCBI Taxonomy" id="1105319"/>
    <lineage>
        <taxon>Eukaryota</taxon>
        <taxon>Fungi</taxon>
        <taxon>Dikarya</taxon>
        <taxon>Ascomycota</taxon>
        <taxon>Pezizomycotina</taxon>
        <taxon>Sordariomycetes</taxon>
        <taxon>Hypocreomycetidae</taxon>
        <taxon>Hypocreales</taxon>
        <taxon>Clavicipitaceae</taxon>
        <taxon>Conoideocrella</taxon>
    </lineage>
</organism>
<evidence type="ECO:0000313" key="3">
    <source>
        <dbReference type="Proteomes" id="UP001251528"/>
    </source>
</evidence>
<feature type="compositionally biased region" description="Polar residues" evidence="1">
    <location>
        <begin position="143"/>
        <end position="160"/>
    </location>
</feature>
<keyword evidence="3" id="KW-1185">Reference proteome</keyword>
<feature type="region of interest" description="Disordered" evidence="1">
    <location>
        <begin position="530"/>
        <end position="556"/>
    </location>
</feature>
<feature type="compositionally biased region" description="Low complexity" evidence="1">
    <location>
        <begin position="541"/>
        <end position="554"/>
    </location>
</feature>
<accession>A0AAJ0CNT4</accession>
<evidence type="ECO:0000313" key="2">
    <source>
        <dbReference type="EMBL" id="KAK2595188.1"/>
    </source>
</evidence>